<dbReference type="AlphaFoldDB" id="A0A2G2Y5E4"/>
<dbReference type="OMA" id="NGLICKT"/>
<dbReference type="EMBL" id="AYRZ02000012">
    <property type="protein sequence ID" value="PHT64987.1"/>
    <property type="molecule type" value="Genomic_DNA"/>
</dbReference>
<sequence length="126" mass="13406">MQPYVPTESNMLIIQESSIDEMGGFIIYAPIDLLTFTSVINGGDATKVSILPSGITISPDGQLASTSRSTGNAQDGSILTVAFKILISGDNYPMSQQKHMEVMSSVHVLLSSKVLKIKAALSCIKT</sequence>
<reference evidence="2 3" key="2">
    <citation type="journal article" date="2017" name="Genome Biol.">
        <title>New reference genome sequences of hot pepper reveal the massive evolution of plant disease-resistance genes by retroduplication.</title>
        <authorList>
            <person name="Kim S."/>
            <person name="Park J."/>
            <person name="Yeom S.I."/>
            <person name="Kim Y.M."/>
            <person name="Seo E."/>
            <person name="Kim K.T."/>
            <person name="Kim M.S."/>
            <person name="Lee J.M."/>
            <person name="Cheong K."/>
            <person name="Shin H.S."/>
            <person name="Kim S.B."/>
            <person name="Han K."/>
            <person name="Lee J."/>
            <person name="Park M."/>
            <person name="Lee H.A."/>
            <person name="Lee H.Y."/>
            <person name="Lee Y."/>
            <person name="Oh S."/>
            <person name="Lee J.H."/>
            <person name="Choi E."/>
            <person name="Choi E."/>
            <person name="Lee S.E."/>
            <person name="Jeon J."/>
            <person name="Kim H."/>
            <person name="Choi G."/>
            <person name="Song H."/>
            <person name="Lee J."/>
            <person name="Lee S.C."/>
            <person name="Kwon J.K."/>
            <person name="Lee H.Y."/>
            <person name="Koo N."/>
            <person name="Hong Y."/>
            <person name="Kim R.W."/>
            <person name="Kang W.H."/>
            <person name="Huh J.H."/>
            <person name="Kang B.C."/>
            <person name="Yang T.J."/>
            <person name="Lee Y.H."/>
            <person name="Bennetzen J.L."/>
            <person name="Choi D."/>
        </authorList>
    </citation>
    <scope>NUCLEOTIDE SEQUENCE [LARGE SCALE GENOMIC DNA]</scope>
    <source>
        <strain evidence="3">cv. CM334</strain>
    </source>
</reference>
<protein>
    <recommendedName>
        <fullName evidence="1">HD-Zip IV C-terminal domain-containing protein</fullName>
    </recommendedName>
</protein>
<organism evidence="2 3">
    <name type="scientific">Capsicum annuum</name>
    <name type="common">Capsicum pepper</name>
    <dbReference type="NCBI Taxonomy" id="4072"/>
    <lineage>
        <taxon>Eukaryota</taxon>
        <taxon>Viridiplantae</taxon>
        <taxon>Streptophyta</taxon>
        <taxon>Embryophyta</taxon>
        <taxon>Tracheophyta</taxon>
        <taxon>Spermatophyta</taxon>
        <taxon>Magnoliopsida</taxon>
        <taxon>eudicotyledons</taxon>
        <taxon>Gunneridae</taxon>
        <taxon>Pentapetalae</taxon>
        <taxon>asterids</taxon>
        <taxon>lamiids</taxon>
        <taxon>Solanales</taxon>
        <taxon>Solanaceae</taxon>
        <taxon>Solanoideae</taxon>
        <taxon>Capsiceae</taxon>
        <taxon>Capsicum</taxon>
    </lineage>
</organism>
<dbReference type="Gramene" id="PHT64987">
    <property type="protein sequence ID" value="PHT64987"/>
    <property type="gene ID" value="T459_29412"/>
</dbReference>
<dbReference type="InterPro" id="IPR057993">
    <property type="entry name" value="HD-Zip_IV_C"/>
</dbReference>
<evidence type="ECO:0000313" key="3">
    <source>
        <dbReference type="Proteomes" id="UP000222542"/>
    </source>
</evidence>
<reference evidence="2 3" key="1">
    <citation type="journal article" date="2014" name="Nat. Genet.">
        <title>Genome sequence of the hot pepper provides insights into the evolution of pungency in Capsicum species.</title>
        <authorList>
            <person name="Kim S."/>
            <person name="Park M."/>
            <person name="Yeom S.I."/>
            <person name="Kim Y.M."/>
            <person name="Lee J.M."/>
            <person name="Lee H.A."/>
            <person name="Seo E."/>
            <person name="Choi J."/>
            <person name="Cheong K."/>
            <person name="Kim K.T."/>
            <person name="Jung K."/>
            <person name="Lee G.W."/>
            <person name="Oh S.K."/>
            <person name="Bae C."/>
            <person name="Kim S.B."/>
            <person name="Lee H.Y."/>
            <person name="Kim S.Y."/>
            <person name="Kim M.S."/>
            <person name="Kang B.C."/>
            <person name="Jo Y.D."/>
            <person name="Yang H.B."/>
            <person name="Jeong H.J."/>
            <person name="Kang W.H."/>
            <person name="Kwon J.K."/>
            <person name="Shin C."/>
            <person name="Lim J.Y."/>
            <person name="Park J.H."/>
            <person name="Huh J.H."/>
            <person name="Kim J.S."/>
            <person name="Kim B.D."/>
            <person name="Cohen O."/>
            <person name="Paran I."/>
            <person name="Suh M.C."/>
            <person name="Lee S.B."/>
            <person name="Kim Y.K."/>
            <person name="Shin Y."/>
            <person name="Noh S.J."/>
            <person name="Park J."/>
            <person name="Seo Y.S."/>
            <person name="Kwon S.Y."/>
            <person name="Kim H.A."/>
            <person name="Park J.M."/>
            <person name="Kim H.J."/>
            <person name="Choi S.B."/>
            <person name="Bosland P.W."/>
            <person name="Reeves G."/>
            <person name="Jo S.H."/>
            <person name="Lee B.W."/>
            <person name="Cho H.T."/>
            <person name="Choi H.S."/>
            <person name="Lee M.S."/>
            <person name="Yu Y."/>
            <person name="Do Choi Y."/>
            <person name="Park B.S."/>
            <person name="van Deynze A."/>
            <person name="Ashrafi H."/>
            <person name="Hill T."/>
            <person name="Kim W.T."/>
            <person name="Pai H.S."/>
            <person name="Ahn H.K."/>
            <person name="Yeam I."/>
            <person name="Giovannoni J.J."/>
            <person name="Rose J.K."/>
            <person name="Sorensen I."/>
            <person name="Lee S.J."/>
            <person name="Kim R.W."/>
            <person name="Choi I.Y."/>
            <person name="Choi B.S."/>
            <person name="Lim J.S."/>
            <person name="Lee Y.H."/>
            <person name="Choi D."/>
        </authorList>
    </citation>
    <scope>NUCLEOTIDE SEQUENCE [LARGE SCALE GENOMIC DNA]</scope>
    <source>
        <strain evidence="3">cv. CM334</strain>
    </source>
</reference>
<keyword evidence="3" id="KW-1185">Reference proteome</keyword>
<dbReference type="PANTHER" id="PTHR45654:SF9">
    <property type="entry name" value="HOMEOBOX-LEUCINE ZIPPER PROTEIN HDG10-RELATED"/>
    <property type="match status" value="1"/>
</dbReference>
<name>A0A2G2Y5E4_CAPAN</name>
<proteinExistence type="predicted"/>
<gene>
    <name evidence="2" type="ORF">T459_29412</name>
</gene>
<dbReference type="Pfam" id="PF25797">
    <property type="entry name" value="PDF2_C"/>
    <property type="match status" value="1"/>
</dbReference>
<evidence type="ECO:0000259" key="1">
    <source>
        <dbReference type="Pfam" id="PF25797"/>
    </source>
</evidence>
<accession>A0A2G2Y5E4</accession>
<dbReference type="STRING" id="4072.A0A2G2Y5E4"/>
<dbReference type="Proteomes" id="UP000222542">
    <property type="component" value="Unassembled WGS sequence"/>
</dbReference>
<feature type="domain" description="HD-Zip IV C-terminal" evidence="1">
    <location>
        <begin position="2"/>
        <end position="123"/>
    </location>
</feature>
<dbReference type="InterPro" id="IPR042160">
    <property type="entry name" value="HD-Zip_IV"/>
</dbReference>
<evidence type="ECO:0000313" key="2">
    <source>
        <dbReference type="EMBL" id="PHT64987.1"/>
    </source>
</evidence>
<comment type="caution">
    <text evidence="2">The sequence shown here is derived from an EMBL/GenBank/DDBJ whole genome shotgun (WGS) entry which is preliminary data.</text>
</comment>
<dbReference type="PANTHER" id="PTHR45654">
    <property type="entry name" value="HOMEOBOX-LEUCINE ZIPPER PROTEIN MERISTEM L1"/>
    <property type="match status" value="1"/>
</dbReference>